<dbReference type="GO" id="GO:0045333">
    <property type="term" value="P:cellular respiration"/>
    <property type="evidence" value="ECO:0007669"/>
    <property type="project" value="TreeGrafter"/>
</dbReference>
<dbReference type="AlphaFoldDB" id="A0A1R0GPY4"/>
<evidence type="ECO:0000259" key="1">
    <source>
        <dbReference type="Pfam" id="PF16860"/>
    </source>
</evidence>
<proteinExistence type="predicted"/>
<sequence>MESILEEVSKNCAVQINDFYSCVEESQTDWKTKCSTLETSLAACSEQYSKRLIIARNKCKDSVQKYENCVKNNQTNPETCISELKDLYNCTNAALEE</sequence>
<keyword evidence="3" id="KW-1185">Reference proteome</keyword>
<accession>A0A1R0GPY4</accession>
<dbReference type="OrthoDB" id="2581252at2759"/>
<dbReference type="PANTHER" id="PTHR47106:SF1">
    <property type="entry name" value="COILED-COIL-HELIX-COILED-COIL-HELIX DOMAIN-CONTAINING PROTEIN 5"/>
    <property type="match status" value="1"/>
</dbReference>
<feature type="domain" description="IMS import disulfide relay-system CHCH-CHCH-like Cx9C" evidence="1">
    <location>
        <begin position="5"/>
        <end position="47"/>
    </location>
</feature>
<evidence type="ECO:0000313" key="2">
    <source>
        <dbReference type="EMBL" id="OLY78952.1"/>
    </source>
</evidence>
<reference evidence="2 3" key="1">
    <citation type="journal article" date="2016" name="Mol. Biol. Evol.">
        <title>Genome-Wide Survey of Gut Fungi (Harpellales) Reveals the First Horizontally Transferred Ubiquitin Gene from a Mosquito Host.</title>
        <authorList>
            <person name="Wang Y."/>
            <person name="White M.M."/>
            <person name="Kvist S."/>
            <person name="Moncalvo J.M."/>
        </authorList>
    </citation>
    <scope>NUCLEOTIDE SEQUENCE [LARGE SCALE GENOMIC DNA]</scope>
    <source>
        <strain evidence="2 3">ALG-7-W6</strain>
    </source>
</reference>
<dbReference type="Pfam" id="PF16860">
    <property type="entry name" value="CX9C"/>
    <property type="match status" value="1"/>
</dbReference>
<protein>
    <submittedName>
        <fullName evidence="2">Coiled-coil-helix-coiled-coil-helix domain-containing protein 5</fullName>
    </submittedName>
</protein>
<evidence type="ECO:0000313" key="3">
    <source>
        <dbReference type="Proteomes" id="UP000187455"/>
    </source>
</evidence>
<dbReference type="GO" id="GO:0005758">
    <property type="term" value="C:mitochondrial intermembrane space"/>
    <property type="evidence" value="ECO:0007669"/>
    <property type="project" value="TreeGrafter"/>
</dbReference>
<name>A0A1R0GPY4_9FUNG</name>
<gene>
    <name evidence="2" type="ORF">AYI68_g6989</name>
</gene>
<dbReference type="Proteomes" id="UP000187455">
    <property type="component" value="Unassembled WGS sequence"/>
</dbReference>
<dbReference type="InterPro" id="IPR031731">
    <property type="entry name" value="CX9C"/>
</dbReference>
<comment type="caution">
    <text evidence="2">The sequence shown here is derived from an EMBL/GenBank/DDBJ whole genome shotgun (WGS) entry which is preliminary data.</text>
</comment>
<dbReference type="InterPro" id="IPR052848">
    <property type="entry name" value="CHCH_domain-containing_protein"/>
</dbReference>
<dbReference type="InterPro" id="IPR036811">
    <property type="entry name" value="Ubol_cytC_Rdtase_hinge_dom_sf"/>
</dbReference>
<dbReference type="PANTHER" id="PTHR47106">
    <property type="entry name" value="COILED-COIL-HELIX-COILED-COIL-HELIX DOMAIN-CONTAINING PROTEIN 5"/>
    <property type="match status" value="1"/>
</dbReference>
<dbReference type="PROSITE" id="PS51808">
    <property type="entry name" value="CHCH"/>
    <property type="match status" value="1"/>
</dbReference>
<organism evidence="2 3">
    <name type="scientific">Smittium mucronatum</name>
    <dbReference type="NCBI Taxonomy" id="133383"/>
    <lineage>
        <taxon>Eukaryota</taxon>
        <taxon>Fungi</taxon>
        <taxon>Fungi incertae sedis</taxon>
        <taxon>Zoopagomycota</taxon>
        <taxon>Kickxellomycotina</taxon>
        <taxon>Harpellomycetes</taxon>
        <taxon>Harpellales</taxon>
        <taxon>Legeriomycetaceae</taxon>
        <taxon>Smittium</taxon>
    </lineage>
</organism>
<dbReference type="Gene3D" id="1.10.287.2900">
    <property type="match status" value="2"/>
</dbReference>
<dbReference type="EMBL" id="LSSL01005237">
    <property type="protein sequence ID" value="OLY78952.1"/>
    <property type="molecule type" value="Genomic_DNA"/>
</dbReference>
<dbReference type="SUPFAM" id="SSF81531">
    <property type="entry name" value="Non-heme 11 kDa protein of cytochrome bc1 complex (Ubiquinol-cytochrome c reductase)"/>
    <property type="match status" value="1"/>
</dbReference>